<name>A0A5C3KBC8_COPMA</name>
<protein>
    <submittedName>
        <fullName evidence="2">Uncharacterized protein</fullName>
    </submittedName>
</protein>
<dbReference type="Proteomes" id="UP000307440">
    <property type="component" value="Unassembled WGS sequence"/>
</dbReference>
<evidence type="ECO:0000313" key="3">
    <source>
        <dbReference type="Proteomes" id="UP000307440"/>
    </source>
</evidence>
<organism evidence="2 3">
    <name type="scientific">Coprinopsis marcescibilis</name>
    <name type="common">Agaric fungus</name>
    <name type="synonym">Psathyrella marcescibilis</name>
    <dbReference type="NCBI Taxonomy" id="230819"/>
    <lineage>
        <taxon>Eukaryota</taxon>
        <taxon>Fungi</taxon>
        <taxon>Dikarya</taxon>
        <taxon>Basidiomycota</taxon>
        <taxon>Agaricomycotina</taxon>
        <taxon>Agaricomycetes</taxon>
        <taxon>Agaricomycetidae</taxon>
        <taxon>Agaricales</taxon>
        <taxon>Agaricineae</taxon>
        <taxon>Psathyrellaceae</taxon>
        <taxon>Coprinopsis</taxon>
    </lineage>
</organism>
<reference evidence="2 3" key="1">
    <citation type="journal article" date="2019" name="Nat. Ecol. Evol.">
        <title>Megaphylogeny resolves global patterns of mushroom evolution.</title>
        <authorList>
            <person name="Varga T."/>
            <person name="Krizsan K."/>
            <person name="Foldi C."/>
            <person name="Dima B."/>
            <person name="Sanchez-Garcia M."/>
            <person name="Sanchez-Ramirez S."/>
            <person name="Szollosi G.J."/>
            <person name="Szarkandi J.G."/>
            <person name="Papp V."/>
            <person name="Albert L."/>
            <person name="Andreopoulos W."/>
            <person name="Angelini C."/>
            <person name="Antonin V."/>
            <person name="Barry K.W."/>
            <person name="Bougher N.L."/>
            <person name="Buchanan P."/>
            <person name="Buyck B."/>
            <person name="Bense V."/>
            <person name="Catcheside P."/>
            <person name="Chovatia M."/>
            <person name="Cooper J."/>
            <person name="Damon W."/>
            <person name="Desjardin D."/>
            <person name="Finy P."/>
            <person name="Geml J."/>
            <person name="Haridas S."/>
            <person name="Hughes K."/>
            <person name="Justo A."/>
            <person name="Karasinski D."/>
            <person name="Kautmanova I."/>
            <person name="Kiss B."/>
            <person name="Kocsube S."/>
            <person name="Kotiranta H."/>
            <person name="LaButti K.M."/>
            <person name="Lechner B.E."/>
            <person name="Liimatainen K."/>
            <person name="Lipzen A."/>
            <person name="Lukacs Z."/>
            <person name="Mihaltcheva S."/>
            <person name="Morgado L.N."/>
            <person name="Niskanen T."/>
            <person name="Noordeloos M.E."/>
            <person name="Ohm R.A."/>
            <person name="Ortiz-Santana B."/>
            <person name="Ovrebo C."/>
            <person name="Racz N."/>
            <person name="Riley R."/>
            <person name="Savchenko A."/>
            <person name="Shiryaev A."/>
            <person name="Soop K."/>
            <person name="Spirin V."/>
            <person name="Szebenyi C."/>
            <person name="Tomsovsky M."/>
            <person name="Tulloss R.E."/>
            <person name="Uehling J."/>
            <person name="Grigoriev I.V."/>
            <person name="Vagvolgyi C."/>
            <person name="Papp T."/>
            <person name="Martin F.M."/>
            <person name="Miettinen O."/>
            <person name="Hibbett D.S."/>
            <person name="Nagy L.G."/>
        </authorList>
    </citation>
    <scope>NUCLEOTIDE SEQUENCE [LARGE SCALE GENOMIC DNA]</scope>
    <source>
        <strain evidence="2 3">CBS 121175</strain>
    </source>
</reference>
<dbReference type="STRING" id="230819.A0A5C3KBC8"/>
<gene>
    <name evidence="2" type="ORF">FA15DRAFT_676443</name>
</gene>
<proteinExistence type="predicted"/>
<feature type="region of interest" description="Disordered" evidence="1">
    <location>
        <begin position="235"/>
        <end position="259"/>
    </location>
</feature>
<keyword evidence="3" id="KW-1185">Reference proteome</keyword>
<accession>A0A5C3KBC8</accession>
<dbReference type="OrthoDB" id="3360715at2759"/>
<evidence type="ECO:0000256" key="1">
    <source>
        <dbReference type="SAM" id="MobiDB-lite"/>
    </source>
</evidence>
<dbReference type="AlphaFoldDB" id="A0A5C3KBC8"/>
<sequence>MSSSASAKPSSSSQGSLTNAVTGQLSEAFIQESFHHHLKSSFAQAKLEGLLKGEVLSSAEKEFVITGPALCLYFAALRSNTDPPSVALPLGNTSRKRKLNLSYHNCPPAFITFMKAWAKTVPPIQRLRPEYQHDLARAICGLEPLAQPTNAEINGYAASLRAVAIEIGQRRSFQDRVAASLEAELDVHTPYTPPTFHLIPSSSRPPSIASCLSSRSSASSIPSWASSMFEGARRSGSSSAVTSTSSLPIQAPPSPTTTVISELSPTEMIRETLYTSLEKRSEQLPSLRKLLVIDRTRAYYASMAFSICDVATTETTSDGELRCVGGKRLKLTECTSEARPMLLELTKIGIQAKELDEEDRKEASGVSKEEGRAAVSRKTRVSWMLELGVGGGLNAEIGGDGAVSVDSKCLEFANRVNSLALSLTTLKAFSDTQDRVFNIVTGNNG</sequence>
<feature type="compositionally biased region" description="Low complexity" evidence="1">
    <location>
        <begin position="235"/>
        <end position="246"/>
    </location>
</feature>
<dbReference type="EMBL" id="ML210600">
    <property type="protein sequence ID" value="TFK16943.1"/>
    <property type="molecule type" value="Genomic_DNA"/>
</dbReference>
<evidence type="ECO:0000313" key="2">
    <source>
        <dbReference type="EMBL" id="TFK16943.1"/>
    </source>
</evidence>